<comment type="cofactor">
    <cofactor evidence="1">
        <name>Mn(2+)</name>
        <dbReference type="ChEBI" id="CHEBI:29035"/>
    </cofactor>
</comment>
<dbReference type="Gene3D" id="3.40.50.300">
    <property type="entry name" value="P-loop containing nucleotide triphosphate hydrolases"/>
    <property type="match status" value="1"/>
</dbReference>
<evidence type="ECO:0000256" key="15">
    <source>
        <dbReference type="ARBA" id="ARBA00054716"/>
    </source>
</evidence>
<dbReference type="SUPFAM" id="SSF52540">
    <property type="entry name" value="P-loop containing nucleoside triphosphate hydrolases"/>
    <property type="match status" value="1"/>
</dbReference>
<dbReference type="InterPro" id="IPR000795">
    <property type="entry name" value="T_Tr_GTP-bd_dom"/>
</dbReference>
<evidence type="ECO:0000256" key="5">
    <source>
        <dbReference type="ARBA" id="ARBA00015953"/>
    </source>
</evidence>
<keyword evidence="11" id="KW-0648">Protein biosynthesis</keyword>
<dbReference type="EMBL" id="JAVRBK010000006">
    <property type="protein sequence ID" value="KAK5643037.1"/>
    <property type="molecule type" value="Genomic_DNA"/>
</dbReference>
<dbReference type="CDD" id="cd04094">
    <property type="entry name" value="eSelB_III"/>
    <property type="match status" value="1"/>
</dbReference>
<dbReference type="InterPro" id="IPR027417">
    <property type="entry name" value="P-loop_NTPase"/>
</dbReference>
<dbReference type="GO" id="GO:0003924">
    <property type="term" value="F:GTPase activity"/>
    <property type="evidence" value="ECO:0007669"/>
    <property type="project" value="InterPro"/>
</dbReference>
<dbReference type="Pfam" id="PF00009">
    <property type="entry name" value="GTP_EFTU"/>
    <property type="match status" value="1"/>
</dbReference>
<dbReference type="InterPro" id="IPR049394">
    <property type="entry name" value="eEFSec_C"/>
</dbReference>
<keyword evidence="13" id="KW-0539">Nucleus</keyword>
<dbReference type="PRINTS" id="PR00315">
    <property type="entry name" value="ELONGATNFCT"/>
</dbReference>
<sequence length="524" mass="57356">MFNFNIGVLGHVDSGKTSLSKALSVIASTAAFDKNPQSKERGITLDLGFSSFTVDAPEHIRTVQPDIKKIQCTLVDCPGHASLIRTIIGGAQIIDLILLVVDVTKGIQTQTAECLVIGEITCQHLIIVLNKIDLLEENKRMTSIEKMTKKLKQALKTTAFPDPPIVPVSAFSKENETLGIPDLLNTISESIFSPVRNVNGPFLFAIDHCFAIKGKGTVLTGTVLQGSIKVDDVIELPGLGTSKKVKSMQMFKQSVTSATSGDRLGICVTQFDPKLIERGIACTSGLASYAYCAVISAKKIKYFKGEISSKAKFHITIGYETLLATITCFSTSSHSNSFNFADHFQYSAVLSGEENYSHYLLLEFEKPVLVIDGCKVIGSKLDLDILGNNCRIAFWGILLSYSKDKDYKPKYLSNLNVYKHKTKTGTVERLASDNTVIVKGLFKKETDLSYFMNLNVTLSTGETGVIESSFGQSGKVKVYVKDGLKEETLSLLKRNSSNACEKTVITVTLLFKKFVFNNGVKNVQ</sequence>
<evidence type="ECO:0000256" key="8">
    <source>
        <dbReference type="ARBA" id="ARBA00022553"/>
    </source>
</evidence>
<dbReference type="InterPro" id="IPR050055">
    <property type="entry name" value="EF-Tu_GTPase"/>
</dbReference>
<dbReference type="GO" id="GO:0003746">
    <property type="term" value="F:translation elongation factor activity"/>
    <property type="evidence" value="ECO:0007669"/>
    <property type="project" value="TreeGrafter"/>
</dbReference>
<dbReference type="PANTHER" id="PTHR43721:SF11">
    <property type="entry name" value="SELENOCYSTEINE-SPECIFIC ELONGATION FACTOR"/>
    <property type="match status" value="1"/>
</dbReference>
<evidence type="ECO:0000313" key="20">
    <source>
        <dbReference type="Proteomes" id="UP001329430"/>
    </source>
</evidence>
<keyword evidence="20" id="KW-1185">Reference proteome</keyword>
<comment type="catalytic activity">
    <reaction evidence="14">
        <text>GTP + H2O = GDP + phosphate + H(+)</text>
        <dbReference type="Rhea" id="RHEA:19669"/>
        <dbReference type="ChEBI" id="CHEBI:15377"/>
        <dbReference type="ChEBI" id="CHEBI:15378"/>
        <dbReference type="ChEBI" id="CHEBI:37565"/>
        <dbReference type="ChEBI" id="CHEBI:43474"/>
        <dbReference type="ChEBI" id="CHEBI:58189"/>
    </reaction>
    <physiologicalReaction direction="left-to-right" evidence="14">
        <dbReference type="Rhea" id="RHEA:19670"/>
    </physiologicalReaction>
</comment>
<dbReference type="Pfam" id="PF21131">
    <property type="entry name" value="eEFSec_4th"/>
    <property type="match status" value="1"/>
</dbReference>
<evidence type="ECO:0000256" key="4">
    <source>
        <dbReference type="ARBA" id="ARBA00004496"/>
    </source>
</evidence>
<protein>
    <recommendedName>
        <fullName evidence="5">Selenocysteine-specific elongation factor</fullName>
    </recommendedName>
    <alternativeName>
        <fullName evidence="17">Elongation factor sec</fullName>
    </alternativeName>
    <alternativeName>
        <fullName evidence="16">Eukaryotic elongation factor, selenocysteine-tRNA-specific</fullName>
    </alternativeName>
</protein>
<organism evidence="19 20">
    <name type="scientific">Pyrocoelia pectoralis</name>
    <dbReference type="NCBI Taxonomy" id="417401"/>
    <lineage>
        <taxon>Eukaryota</taxon>
        <taxon>Metazoa</taxon>
        <taxon>Ecdysozoa</taxon>
        <taxon>Arthropoda</taxon>
        <taxon>Hexapoda</taxon>
        <taxon>Insecta</taxon>
        <taxon>Pterygota</taxon>
        <taxon>Neoptera</taxon>
        <taxon>Endopterygota</taxon>
        <taxon>Coleoptera</taxon>
        <taxon>Polyphaga</taxon>
        <taxon>Elateriformia</taxon>
        <taxon>Elateroidea</taxon>
        <taxon>Lampyridae</taxon>
        <taxon>Lampyrinae</taxon>
        <taxon>Pyrocoelia</taxon>
    </lineage>
</organism>
<evidence type="ECO:0000256" key="1">
    <source>
        <dbReference type="ARBA" id="ARBA00001936"/>
    </source>
</evidence>
<dbReference type="InterPro" id="IPR005225">
    <property type="entry name" value="Small_GTP-bd"/>
</dbReference>
<evidence type="ECO:0000256" key="17">
    <source>
        <dbReference type="ARBA" id="ARBA00082387"/>
    </source>
</evidence>
<keyword evidence="6" id="KW-0488">Methylation</keyword>
<keyword evidence="8" id="KW-0597">Phosphoprotein</keyword>
<dbReference type="InterPro" id="IPR049393">
    <property type="entry name" value="eEFSec_III"/>
</dbReference>
<dbReference type="SUPFAM" id="SSF50447">
    <property type="entry name" value="Translation proteins"/>
    <property type="match status" value="1"/>
</dbReference>
<evidence type="ECO:0000259" key="18">
    <source>
        <dbReference type="PROSITE" id="PS51722"/>
    </source>
</evidence>
<dbReference type="Pfam" id="PF21208">
    <property type="entry name" value="euk_SelB_III"/>
    <property type="match status" value="1"/>
</dbReference>
<dbReference type="FunFam" id="3.40.50.300:FF:000900">
    <property type="entry name" value="Eukaryotic elongation factor, selenocysteine-tRNA-specific"/>
    <property type="match status" value="1"/>
</dbReference>
<dbReference type="GO" id="GO:0005634">
    <property type="term" value="C:nucleus"/>
    <property type="evidence" value="ECO:0007669"/>
    <property type="project" value="UniProtKB-SubCell"/>
</dbReference>
<proteinExistence type="predicted"/>
<dbReference type="FunFam" id="2.40.30.10:FF:000052">
    <property type="entry name" value="Selenocysteine-specific elongation factor EF-Sec"/>
    <property type="match status" value="1"/>
</dbReference>
<comment type="subcellular location">
    <subcellularLocation>
        <location evidence="4">Cytoplasm</location>
    </subcellularLocation>
    <subcellularLocation>
        <location evidence="3">Nucleus</location>
    </subcellularLocation>
</comment>
<dbReference type="NCBIfam" id="TIGR00231">
    <property type="entry name" value="small_GTP"/>
    <property type="match status" value="1"/>
</dbReference>
<evidence type="ECO:0000256" key="14">
    <source>
        <dbReference type="ARBA" id="ARBA00049117"/>
    </source>
</evidence>
<dbReference type="GO" id="GO:0001514">
    <property type="term" value="P:selenocysteine incorporation"/>
    <property type="evidence" value="ECO:0007669"/>
    <property type="project" value="UniProtKB-ARBA"/>
</dbReference>
<dbReference type="CDD" id="cd01889">
    <property type="entry name" value="SelB_euk"/>
    <property type="match status" value="1"/>
</dbReference>
<dbReference type="GO" id="GO:0005525">
    <property type="term" value="F:GTP binding"/>
    <property type="evidence" value="ECO:0007669"/>
    <property type="project" value="UniProtKB-KW"/>
</dbReference>
<dbReference type="Proteomes" id="UP001329430">
    <property type="component" value="Chromosome 6"/>
</dbReference>
<evidence type="ECO:0000256" key="12">
    <source>
        <dbReference type="ARBA" id="ARBA00023134"/>
    </source>
</evidence>
<dbReference type="InterPro" id="IPR009000">
    <property type="entry name" value="Transl_B-barrel_sf"/>
</dbReference>
<dbReference type="Pfam" id="PF03144">
    <property type="entry name" value="GTP_EFTU_D2"/>
    <property type="match status" value="1"/>
</dbReference>
<evidence type="ECO:0000313" key="19">
    <source>
        <dbReference type="EMBL" id="KAK5643037.1"/>
    </source>
</evidence>
<dbReference type="PROSITE" id="PS51722">
    <property type="entry name" value="G_TR_2"/>
    <property type="match status" value="1"/>
</dbReference>
<keyword evidence="9" id="KW-0547">Nucleotide-binding</keyword>
<evidence type="ECO:0000256" key="2">
    <source>
        <dbReference type="ARBA" id="ARBA00001946"/>
    </source>
</evidence>
<dbReference type="Gene3D" id="2.40.30.10">
    <property type="entry name" value="Translation factors"/>
    <property type="match status" value="2"/>
</dbReference>
<evidence type="ECO:0000256" key="3">
    <source>
        <dbReference type="ARBA" id="ARBA00004123"/>
    </source>
</evidence>
<comment type="function">
    <text evidence="15">Translation factor required for the incorporation of the rare amino acid selenocysteine encoded by UGA codons. Replaces the eRF1-eRF3-GTP ternary complex for the insertion of selenocysteine directed by the UGA codon. Insertion of selenocysteine at UGA codons is mediated by SECISBP2 and EEFSEC: SECISBP2 (1) specifically binds the SECIS sequence once the 80S ribosome encounters an in-frame UGA codon and (2) contacts the RPS27A/eS31 of the 40S ribosome before ribosome stalling. (3) GTP-bound EEFSEC then delivers selenocysteinyl-tRNA(Sec) to the 80S ribosome and adopts a preaccommodated state conformation. (4) After GTP hydrolysis, EEFSEC dissociates from the assembly, selenocysteinyl-tRNA(Sec) accommodates, and peptide bond synthesis and selenoprotein elongation occur.</text>
</comment>
<evidence type="ECO:0000256" key="11">
    <source>
        <dbReference type="ARBA" id="ARBA00022917"/>
    </source>
</evidence>
<feature type="domain" description="Tr-type G" evidence="18">
    <location>
        <begin position="1"/>
        <end position="195"/>
    </location>
</feature>
<accession>A0AAN7ZGL9</accession>
<gene>
    <name evidence="19" type="ORF">RI129_009204</name>
</gene>
<comment type="caution">
    <text evidence="19">The sequence shown here is derived from an EMBL/GenBank/DDBJ whole genome shotgun (WGS) entry which is preliminary data.</text>
</comment>
<dbReference type="CDD" id="cd03696">
    <property type="entry name" value="SelB_II"/>
    <property type="match status" value="1"/>
</dbReference>
<dbReference type="AlphaFoldDB" id="A0AAN7ZGL9"/>
<dbReference type="PANTHER" id="PTHR43721">
    <property type="entry name" value="ELONGATION FACTOR TU-RELATED"/>
    <property type="match status" value="1"/>
</dbReference>
<dbReference type="InterPro" id="IPR004161">
    <property type="entry name" value="EFTu-like_2"/>
</dbReference>
<evidence type="ECO:0000256" key="13">
    <source>
        <dbReference type="ARBA" id="ARBA00023242"/>
    </source>
</evidence>
<keyword evidence="10" id="KW-0378">Hydrolase</keyword>
<keyword evidence="7" id="KW-0963">Cytoplasm</keyword>
<evidence type="ECO:0000256" key="7">
    <source>
        <dbReference type="ARBA" id="ARBA00022490"/>
    </source>
</evidence>
<evidence type="ECO:0000256" key="16">
    <source>
        <dbReference type="ARBA" id="ARBA00076506"/>
    </source>
</evidence>
<comment type="cofactor">
    <cofactor evidence="2">
        <name>Mg(2+)</name>
        <dbReference type="ChEBI" id="CHEBI:18420"/>
    </cofactor>
</comment>
<evidence type="ECO:0000256" key="6">
    <source>
        <dbReference type="ARBA" id="ARBA00022481"/>
    </source>
</evidence>
<name>A0AAN7ZGL9_9COLE</name>
<dbReference type="GO" id="GO:0005737">
    <property type="term" value="C:cytoplasm"/>
    <property type="evidence" value="ECO:0007669"/>
    <property type="project" value="UniProtKB-SubCell"/>
</dbReference>
<evidence type="ECO:0000256" key="9">
    <source>
        <dbReference type="ARBA" id="ARBA00022741"/>
    </source>
</evidence>
<keyword evidence="12" id="KW-0342">GTP-binding</keyword>
<reference evidence="19 20" key="1">
    <citation type="journal article" date="2024" name="Insects">
        <title>An Improved Chromosome-Level Genome Assembly of the Firefly Pyrocoelia pectoralis.</title>
        <authorList>
            <person name="Fu X."/>
            <person name="Meyer-Rochow V.B."/>
            <person name="Ballantyne L."/>
            <person name="Zhu X."/>
        </authorList>
    </citation>
    <scope>NUCLEOTIDE SEQUENCE [LARGE SCALE GENOMIC DNA]</scope>
    <source>
        <strain evidence="19">XCY_ONT2</strain>
    </source>
</reference>
<evidence type="ECO:0000256" key="10">
    <source>
        <dbReference type="ARBA" id="ARBA00022801"/>
    </source>
</evidence>